<gene>
    <name evidence="2" type="ORF">BRW62_01980</name>
</gene>
<keyword evidence="3" id="KW-1185">Reference proteome</keyword>
<dbReference type="KEGG" id="slw:BRW62_01980"/>
<dbReference type="Gene3D" id="3.40.50.150">
    <property type="entry name" value="Vaccinia Virus protein VP39"/>
    <property type="match status" value="1"/>
</dbReference>
<name>A0A2D2Q0A8_PARLV</name>
<evidence type="ECO:0000313" key="2">
    <source>
        <dbReference type="EMBL" id="ATS17717.1"/>
    </source>
</evidence>
<reference evidence="3" key="2">
    <citation type="journal article" date="2022" name="Front. Microbiol.">
        <title>Comparative Genomic Analysis Revealed Distinct Molecular Components and Organization of CO2-Concentrating Mechanism in Thermophilic Cyanobacteria.</title>
        <authorList>
            <person name="Tang J."/>
            <person name="Zhou H."/>
            <person name="Yao D."/>
            <person name="Riaz S."/>
            <person name="You D."/>
            <person name="Klepacz-Smolka A."/>
            <person name="Daroch M."/>
        </authorList>
    </citation>
    <scope>NUCLEOTIDE SEQUENCE [LARGE SCALE GENOMIC DNA]</scope>
    <source>
        <strain evidence="3">PCC 6715</strain>
    </source>
</reference>
<dbReference type="CDD" id="cd02440">
    <property type="entry name" value="AdoMet_MTases"/>
    <property type="match status" value="1"/>
</dbReference>
<dbReference type="Proteomes" id="UP000231057">
    <property type="component" value="Chromosome"/>
</dbReference>
<accession>A0A2D2Q0A8</accession>
<evidence type="ECO:0000259" key="1">
    <source>
        <dbReference type="Pfam" id="PF08241"/>
    </source>
</evidence>
<dbReference type="InterPro" id="IPR052356">
    <property type="entry name" value="Thiol_S-MT"/>
</dbReference>
<protein>
    <recommendedName>
        <fullName evidence="1">Methyltransferase type 11 domain-containing protein</fullName>
    </recommendedName>
</protein>
<dbReference type="PANTHER" id="PTHR45036:SF1">
    <property type="entry name" value="METHYLTRANSFERASE LIKE 7A"/>
    <property type="match status" value="1"/>
</dbReference>
<dbReference type="PANTHER" id="PTHR45036">
    <property type="entry name" value="METHYLTRANSFERASE LIKE 7B"/>
    <property type="match status" value="1"/>
</dbReference>
<feature type="domain" description="Methyltransferase type 11" evidence="1">
    <location>
        <begin position="41"/>
        <end position="134"/>
    </location>
</feature>
<reference evidence="2 3" key="1">
    <citation type="submission" date="2016-11" db="EMBL/GenBank/DDBJ databases">
        <title>Complete genome sequence of thermophilic cyanobacteria strain Synechococcus sp. PCC6715.</title>
        <authorList>
            <person name="Tang J."/>
            <person name="Daroch M."/>
            <person name="Liang Y."/>
            <person name="Jiang D."/>
            <person name="Shah M."/>
        </authorList>
    </citation>
    <scope>NUCLEOTIDE SEQUENCE [LARGE SCALE GENOMIC DNA]</scope>
    <source>
        <strain evidence="2 3">PCC 6715</strain>
    </source>
</reference>
<organism evidence="2 3">
    <name type="scientific">Parathermosynechococcus lividus PCC 6715</name>
    <dbReference type="NCBI Taxonomy" id="1917166"/>
    <lineage>
        <taxon>Bacteria</taxon>
        <taxon>Bacillati</taxon>
        <taxon>Cyanobacteriota</taxon>
        <taxon>Cyanophyceae</taxon>
        <taxon>Acaryochloridales</taxon>
        <taxon>Thermosynechococcaceae</taxon>
        <taxon>Parathermosynechococcus</taxon>
    </lineage>
</organism>
<dbReference type="EMBL" id="CP018092">
    <property type="protein sequence ID" value="ATS17717.1"/>
    <property type="molecule type" value="Genomic_DNA"/>
</dbReference>
<sequence length="229" mass="26528">MNQEKIWDYFQNNPEIGSLAFNADARYRFIANKIVSGSDVLNIGVGKGGLELMLLDKRVNVYCLDPNKESIRKIQEEFGLAERAKFGYAQAIPFDDSSFDVVVMSEVLEHLSDEVLNKTVKECHRVLRKGGRFIGTVPADEVLLESRVVCPDCGKVFHRWGHLQEFSEQRLRQLLERQFDRCVISRHYFGNWQTLNWKGKISWLLKKICVFLGIRGSSENFFFSAWKKQ</sequence>
<dbReference type="InterPro" id="IPR029063">
    <property type="entry name" value="SAM-dependent_MTases_sf"/>
</dbReference>
<evidence type="ECO:0000313" key="3">
    <source>
        <dbReference type="Proteomes" id="UP000231057"/>
    </source>
</evidence>
<proteinExistence type="predicted"/>
<dbReference type="SUPFAM" id="SSF53335">
    <property type="entry name" value="S-adenosyl-L-methionine-dependent methyltransferases"/>
    <property type="match status" value="1"/>
</dbReference>
<dbReference type="InterPro" id="IPR013216">
    <property type="entry name" value="Methyltransf_11"/>
</dbReference>
<dbReference type="Pfam" id="PF08241">
    <property type="entry name" value="Methyltransf_11"/>
    <property type="match status" value="1"/>
</dbReference>
<dbReference type="AlphaFoldDB" id="A0A2D2Q0A8"/>
<dbReference type="GO" id="GO:0008757">
    <property type="term" value="F:S-adenosylmethionine-dependent methyltransferase activity"/>
    <property type="evidence" value="ECO:0007669"/>
    <property type="project" value="InterPro"/>
</dbReference>
<dbReference type="OrthoDB" id="528779at2"/>
<dbReference type="RefSeq" id="WP_099798029.1">
    <property type="nucleotide sequence ID" value="NZ_CP018092.1"/>
</dbReference>